<sequence length="294" mass="30118">MVLAVLALAAAAPRLSPRATPSTSRVGAPPRLLSSSVFDSAGWAPLQASLDALPVFAVANAEGQPLTFSLPAEGGARAIFYVDVRAAKAALAAAEAELPSLGVDLLAAGLGSAYRLAGEGKALLVPGEAELRAAGAPEGAQPMGQETPLFACLQMSREEEGGAVLPLFLSYDDCAAAVAIASAADAPEEPLEIAGLSLSSVVEQLASLDDPSSAAYSFVAPSASLKHIEAYVGKGVYWRPAERVLEARRVRRTWGKACTGGPPSEAYVGKGVALVSGDPQLARATAARYATWRH</sequence>
<name>A0AB34K571_PRYPA</name>
<dbReference type="Proteomes" id="UP001515480">
    <property type="component" value="Unassembled WGS sequence"/>
</dbReference>
<keyword evidence="3" id="KW-1185">Reference proteome</keyword>
<organism evidence="2 3">
    <name type="scientific">Prymnesium parvum</name>
    <name type="common">Toxic golden alga</name>
    <dbReference type="NCBI Taxonomy" id="97485"/>
    <lineage>
        <taxon>Eukaryota</taxon>
        <taxon>Haptista</taxon>
        <taxon>Haptophyta</taxon>
        <taxon>Prymnesiophyceae</taxon>
        <taxon>Prymnesiales</taxon>
        <taxon>Prymnesiaceae</taxon>
        <taxon>Prymnesium</taxon>
    </lineage>
</organism>
<keyword evidence="1" id="KW-0732">Signal</keyword>
<feature type="chain" id="PRO_5044313845" evidence="1">
    <location>
        <begin position="18"/>
        <end position="294"/>
    </location>
</feature>
<dbReference type="AlphaFoldDB" id="A0AB34K571"/>
<proteinExistence type="predicted"/>
<dbReference type="EMBL" id="JBGBPQ010000002">
    <property type="protein sequence ID" value="KAL1527529.1"/>
    <property type="molecule type" value="Genomic_DNA"/>
</dbReference>
<reference evidence="2 3" key="1">
    <citation type="journal article" date="2024" name="Science">
        <title>Giant polyketide synthase enzymes in the biosynthesis of giant marine polyether toxins.</title>
        <authorList>
            <person name="Fallon T.R."/>
            <person name="Shende V.V."/>
            <person name="Wierzbicki I.H."/>
            <person name="Pendleton A.L."/>
            <person name="Watervoot N.F."/>
            <person name="Auber R.P."/>
            <person name="Gonzalez D.J."/>
            <person name="Wisecaver J.H."/>
            <person name="Moore B.S."/>
        </authorList>
    </citation>
    <scope>NUCLEOTIDE SEQUENCE [LARGE SCALE GENOMIC DNA]</scope>
    <source>
        <strain evidence="2 3">12B1</strain>
    </source>
</reference>
<evidence type="ECO:0000256" key="1">
    <source>
        <dbReference type="SAM" id="SignalP"/>
    </source>
</evidence>
<accession>A0AB34K571</accession>
<comment type="caution">
    <text evidence="2">The sequence shown here is derived from an EMBL/GenBank/DDBJ whole genome shotgun (WGS) entry which is preliminary data.</text>
</comment>
<evidence type="ECO:0000313" key="3">
    <source>
        <dbReference type="Proteomes" id="UP001515480"/>
    </source>
</evidence>
<gene>
    <name evidence="2" type="ORF">AB1Y20_008918</name>
</gene>
<feature type="signal peptide" evidence="1">
    <location>
        <begin position="1"/>
        <end position="17"/>
    </location>
</feature>
<evidence type="ECO:0000313" key="2">
    <source>
        <dbReference type="EMBL" id="KAL1527529.1"/>
    </source>
</evidence>
<protein>
    <submittedName>
        <fullName evidence="2">Uncharacterized protein</fullName>
    </submittedName>
</protein>
<dbReference type="Gene3D" id="3.40.1350.100">
    <property type="match status" value="1"/>
</dbReference>